<dbReference type="InterPro" id="IPR036640">
    <property type="entry name" value="ABC1_TM_sf"/>
</dbReference>
<keyword evidence="4" id="KW-0813">Transport</keyword>
<dbReference type="SUPFAM" id="SSF52540">
    <property type="entry name" value="P-loop containing nucleoside triphosphate hydrolases"/>
    <property type="match status" value="2"/>
</dbReference>
<keyword evidence="7" id="KW-0067">ATP-binding</keyword>
<comment type="caution">
    <text evidence="15">The sequence shown here is derived from an EMBL/GenBank/DDBJ whole genome shotgun (WGS) entry which is preliminary data.</text>
</comment>
<keyword evidence="8 12" id="KW-1133">Transmembrane helix</keyword>
<dbReference type="EMBL" id="JAYMYS010000009">
    <property type="protein sequence ID" value="KAK7380439.1"/>
    <property type="molecule type" value="Genomic_DNA"/>
</dbReference>
<keyword evidence="5 12" id="KW-0812">Transmembrane</keyword>
<dbReference type="GO" id="GO:0016887">
    <property type="term" value="F:ATP hydrolysis activity"/>
    <property type="evidence" value="ECO:0007669"/>
    <property type="project" value="InterPro"/>
</dbReference>
<dbReference type="Pfam" id="PF00005">
    <property type="entry name" value="ABC_tran"/>
    <property type="match status" value="1"/>
</dbReference>
<dbReference type="Proteomes" id="UP001386955">
    <property type="component" value="Unassembled WGS sequence"/>
</dbReference>
<dbReference type="EC" id="7.6.2.2" evidence="3"/>
<dbReference type="SMART" id="SM00382">
    <property type="entry name" value="AAA"/>
    <property type="match status" value="1"/>
</dbReference>
<evidence type="ECO:0000313" key="15">
    <source>
        <dbReference type="EMBL" id="KAK7380439.1"/>
    </source>
</evidence>
<dbReference type="InterPro" id="IPR044746">
    <property type="entry name" value="ABCC_6TM_D1"/>
</dbReference>
<protein>
    <recommendedName>
        <fullName evidence="3">ABC-type xenobiotic transporter</fullName>
        <ecNumber evidence="3">7.6.2.2</ecNumber>
    </recommendedName>
</protein>
<dbReference type="InterPro" id="IPR003439">
    <property type="entry name" value="ABC_transporter-like_ATP-bd"/>
</dbReference>
<evidence type="ECO:0000313" key="16">
    <source>
        <dbReference type="Proteomes" id="UP001386955"/>
    </source>
</evidence>
<proteinExistence type="inferred from homology"/>
<feature type="domain" description="ABC transporter" evidence="13">
    <location>
        <begin position="112"/>
        <end position="380"/>
    </location>
</feature>
<dbReference type="PANTHER" id="PTHR24223">
    <property type="entry name" value="ATP-BINDING CASSETTE SUB-FAMILY C"/>
    <property type="match status" value="1"/>
</dbReference>
<evidence type="ECO:0000256" key="8">
    <source>
        <dbReference type="ARBA" id="ARBA00022989"/>
    </source>
</evidence>
<feature type="region of interest" description="Disordered" evidence="11">
    <location>
        <begin position="381"/>
        <end position="403"/>
    </location>
</feature>
<dbReference type="Gene3D" id="1.20.1560.10">
    <property type="entry name" value="ABC transporter type 1, transmembrane domain"/>
    <property type="match status" value="2"/>
</dbReference>
<dbReference type="InterPro" id="IPR050173">
    <property type="entry name" value="ABC_transporter_C-like"/>
</dbReference>
<dbReference type="InterPro" id="IPR027417">
    <property type="entry name" value="P-loop_NTPase"/>
</dbReference>
<dbReference type="SUPFAM" id="SSF90123">
    <property type="entry name" value="ABC transporter transmembrane region"/>
    <property type="match status" value="2"/>
</dbReference>
<evidence type="ECO:0000256" key="2">
    <source>
        <dbReference type="ARBA" id="ARBA00009726"/>
    </source>
</evidence>
<evidence type="ECO:0000256" key="3">
    <source>
        <dbReference type="ARBA" id="ARBA00012191"/>
    </source>
</evidence>
<dbReference type="FunFam" id="3.40.50.300:FF:000169">
    <property type="entry name" value="ABC transporter C family member 3"/>
    <property type="match status" value="1"/>
</dbReference>
<sequence length="871" mass="98159">MKRGQEKTLQDEHIPKLQESDRAERVLTLCTGPVLLNAFILVAEARLTHSGGEIMNYVTVDAYRIGEFPYWFHQSWTTCLQICISLVILFHAIGLATIASLVMIVLTVLCNIPLAKLQHKFQSELMAAQDERLKASSEALTNMKVLKPYAWETHFRNAIERLRNLELKFLCAVQLRKAYDIFLFWSSPVLEPIIGIPDVVGVIIQAKVAFARICLIPNRWLWQINPPGHSSWRGSNRQKVLYEETLRRSSLLKDLELFPYGDLTEIGQKQRIQLARALYQNPDLYLLDDPFSAVDARTAANVFNGFGTLHGYIMEGLKEKTVLLVTHQVDFLPEFDSVLAEVLFFIFLLSQLMSNGEILEAASYHHLLSSSQEFQHLVNAHKKTAGSDNPRNVPSSKRHSTSARDITQGFMDKKLKATNGNQLIKEEEKEIGDTRLKPYMQYLNQTRGFSNYDLANLACLCTHGLNCNTLAEVMRMNGTTKSFVANHVAETTAGVVTTRAFEQEIIRIEVLSNVSPFFRSFASNEWLIRRLEIIRAILVSSAALSMVILPAGTFSSGETLDLLTWLYLMALLNGQLVFSIQCQCNLANYLISVERLNQYMHVPSEAQEIIEGNRPPSNWPVSCKVELHNLQIRYRPEGPLLLHGITCTFKAGHKIGIVGRTGSGKSTLISALFRLVEPANGKIVVDGIDIYSIGLHDLRSRFGVIPQNPTLFSGTVRYNLHPLSQYSDHAIWEVLSKCQLREVVQEKEEGPNSSVVEDGSNWSMGQRQLFCLGPALLRRSKILVLDEATASIDNPTYLILQKTIRTEFADCTAITVAHRILTVMACIMVLSISDGKLVEYDEPMSLMQKEGSLFNQLVKEYWSHFQSAESH</sequence>
<dbReference type="GO" id="GO:0005524">
    <property type="term" value="F:ATP binding"/>
    <property type="evidence" value="ECO:0007669"/>
    <property type="project" value="UniProtKB-KW"/>
</dbReference>
<feature type="domain" description="ABC transporter" evidence="13">
    <location>
        <begin position="625"/>
        <end position="859"/>
    </location>
</feature>
<gene>
    <name evidence="15" type="ORF">VNO78_32950</name>
</gene>
<dbReference type="GO" id="GO:0016020">
    <property type="term" value="C:membrane"/>
    <property type="evidence" value="ECO:0007669"/>
    <property type="project" value="UniProtKB-SubCell"/>
</dbReference>
<dbReference type="PROSITE" id="PS50893">
    <property type="entry name" value="ABC_TRANSPORTER_2"/>
    <property type="match status" value="2"/>
</dbReference>
<dbReference type="PANTHER" id="PTHR24223:SF367">
    <property type="entry name" value="ABC-TYPE XENOBIOTIC TRANSPORTER"/>
    <property type="match status" value="1"/>
</dbReference>
<organism evidence="15 16">
    <name type="scientific">Psophocarpus tetragonolobus</name>
    <name type="common">Winged bean</name>
    <name type="synonym">Dolichos tetragonolobus</name>
    <dbReference type="NCBI Taxonomy" id="3891"/>
    <lineage>
        <taxon>Eukaryota</taxon>
        <taxon>Viridiplantae</taxon>
        <taxon>Streptophyta</taxon>
        <taxon>Embryophyta</taxon>
        <taxon>Tracheophyta</taxon>
        <taxon>Spermatophyta</taxon>
        <taxon>Magnoliopsida</taxon>
        <taxon>eudicotyledons</taxon>
        <taxon>Gunneridae</taxon>
        <taxon>Pentapetalae</taxon>
        <taxon>rosids</taxon>
        <taxon>fabids</taxon>
        <taxon>Fabales</taxon>
        <taxon>Fabaceae</taxon>
        <taxon>Papilionoideae</taxon>
        <taxon>50 kb inversion clade</taxon>
        <taxon>NPAAA clade</taxon>
        <taxon>indigoferoid/millettioid clade</taxon>
        <taxon>Phaseoleae</taxon>
        <taxon>Psophocarpus</taxon>
    </lineage>
</organism>
<evidence type="ECO:0000256" key="12">
    <source>
        <dbReference type="SAM" id="Phobius"/>
    </source>
</evidence>
<dbReference type="InterPro" id="IPR003593">
    <property type="entry name" value="AAA+_ATPase"/>
</dbReference>
<comment type="similarity">
    <text evidence="2">Belongs to the ABC transporter superfamily. ABCC family. Conjugate transporter (TC 3.A.1.208) subfamily.</text>
</comment>
<comment type="subcellular location">
    <subcellularLocation>
        <location evidence="1">Membrane</location>
        <topology evidence="1">Multi-pass membrane protein</topology>
    </subcellularLocation>
</comment>
<feature type="compositionally biased region" description="Polar residues" evidence="11">
    <location>
        <begin position="386"/>
        <end position="395"/>
    </location>
</feature>
<evidence type="ECO:0000256" key="4">
    <source>
        <dbReference type="ARBA" id="ARBA00022448"/>
    </source>
</evidence>
<evidence type="ECO:0000256" key="7">
    <source>
        <dbReference type="ARBA" id="ARBA00022840"/>
    </source>
</evidence>
<accession>A0AAN9P1I1</accession>
<dbReference type="PROSITE" id="PS50929">
    <property type="entry name" value="ABC_TM1F"/>
    <property type="match status" value="1"/>
</dbReference>
<keyword evidence="9 12" id="KW-0472">Membrane</keyword>
<keyword evidence="6" id="KW-0547">Nucleotide-binding</keyword>
<feature type="domain" description="ABC transmembrane type-1" evidence="14">
    <location>
        <begin position="48"/>
        <end position="168"/>
    </location>
</feature>
<dbReference type="Pfam" id="PF00664">
    <property type="entry name" value="ABC_membrane"/>
    <property type="match status" value="1"/>
</dbReference>
<dbReference type="CDD" id="cd03244">
    <property type="entry name" value="ABCC_MRP_domain2"/>
    <property type="match status" value="1"/>
</dbReference>
<dbReference type="CDD" id="cd18579">
    <property type="entry name" value="ABC_6TM_ABCC_D1"/>
    <property type="match status" value="1"/>
</dbReference>
<dbReference type="Gene3D" id="3.40.50.300">
    <property type="entry name" value="P-loop containing nucleotide triphosphate hydrolases"/>
    <property type="match status" value="2"/>
</dbReference>
<evidence type="ECO:0000256" key="5">
    <source>
        <dbReference type="ARBA" id="ARBA00022692"/>
    </source>
</evidence>
<evidence type="ECO:0000256" key="9">
    <source>
        <dbReference type="ARBA" id="ARBA00023136"/>
    </source>
</evidence>
<comment type="catalytic activity">
    <reaction evidence="10">
        <text>ATP + H2O + xenobioticSide 1 = ADP + phosphate + xenobioticSide 2.</text>
        <dbReference type="EC" id="7.6.2.2"/>
    </reaction>
</comment>
<evidence type="ECO:0000256" key="10">
    <source>
        <dbReference type="ARBA" id="ARBA00034018"/>
    </source>
</evidence>
<evidence type="ECO:0000259" key="14">
    <source>
        <dbReference type="PROSITE" id="PS50929"/>
    </source>
</evidence>
<keyword evidence="16" id="KW-1185">Reference proteome</keyword>
<dbReference type="GO" id="GO:0008559">
    <property type="term" value="F:ABC-type xenobiotic transporter activity"/>
    <property type="evidence" value="ECO:0007669"/>
    <property type="project" value="UniProtKB-EC"/>
</dbReference>
<dbReference type="AlphaFoldDB" id="A0AAN9P1I1"/>
<evidence type="ECO:0000259" key="13">
    <source>
        <dbReference type="PROSITE" id="PS50893"/>
    </source>
</evidence>
<name>A0AAN9P1I1_PSOTE</name>
<reference evidence="15 16" key="1">
    <citation type="submission" date="2024-01" db="EMBL/GenBank/DDBJ databases">
        <title>The genomes of 5 underutilized Papilionoideae crops provide insights into root nodulation and disease resistanc.</title>
        <authorList>
            <person name="Jiang F."/>
        </authorList>
    </citation>
    <scope>NUCLEOTIDE SEQUENCE [LARGE SCALE GENOMIC DNA]</scope>
    <source>
        <strain evidence="15">DUOXIRENSHENG_FW03</strain>
        <tissue evidence="15">Leaves</tissue>
    </source>
</reference>
<evidence type="ECO:0000256" key="6">
    <source>
        <dbReference type="ARBA" id="ARBA00022741"/>
    </source>
</evidence>
<evidence type="ECO:0000256" key="11">
    <source>
        <dbReference type="SAM" id="MobiDB-lite"/>
    </source>
</evidence>
<feature type="transmembrane region" description="Helical" evidence="12">
    <location>
        <begin position="84"/>
        <end position="110"/>
    </location>
</feature>
<dbReference type="InterPro" id="IPR011527">
    <property type="entry name" value="ABC1_TM_dom"/>
</dbReference>
<evidence type="ECO:0000256" key="1">
    <source>
        <dbReference type="ARBA" id="ARBA00004141"/>
    </source>
</evidence>